<gene>
    <name evidence="2" type="ORF">ACRE_090960</name>
</gene>
<dbReference type="Proteomes" id="UP000029964">
    <property type="component" value="Unassembled WGS sequence"/>
</dbReference>
<feature type="compositionally biased region" description="Polar residues" evidence="1">
    <location>
        <begin position="183"/>
        <end position="194"/>
    </location>
</feature>
<feature type="region of interest" description="Disordered" evidence="1">
    <location>
        <begin position="136"/>
        <end position="194"/>
    </location>
</feature>
<dbReference type="STRING" id="857340.A0A086ST13"/>
<dbReference type="HOGENOM" id="CLU_1151518_0_0_1"/>
<keyword evidence="3" id="KW-1185">Reference proteome</keyword>
<evidence type="ECO:0000313" key="2">
    <source>
        <dbReference type="EMBL" id="KFH40245.1"/>
    </source>
</evidence>
<evidence type="ECO:0000256" key="1">
    <source>
        <dbReference type="SAM" id="MobiDB-lite"/>
    </source>
</evidence>
<evidence type="ECO:0000313" key="3">
    <source>
        <dbReference type="Proteomes" id="UP000029964"/>
    </source>
</evidence>
<sequence>MASLDEELNSWLADLPADLQWPPQNSDMPSDSDSKSRFANLSRAVCADSAGCIVEVFERYRTRLDLSRVYGTGLAHAGSAATALMGEAILQTDKAQLETVVAQLCSLRQTISQMAVAFPPARFMASIVDGYISGISSQRGGEPPPDTDILMDQGGSATPVLPSVTASRNSGHGGSEAHRGRDPTQNPYSFTPTEAASHSIKGLPFLPSSFLEGFSTHDMLPSEQMGYSDYGFSWEADPGSV</sequence>
<dbReference type="AlphaFoldDB" id="A0A086ST13"/>
<dbReference type="EMBL" id="JPKY01000291">
    <property type="protein sequence ID" value="KFH40245.1"/>
    <property type="molecule type" value="Genomic_DNA"/>
</dbReference>
<reference evidence="3" key="1">
    <citation type="journal article" date="2014" name="Genome Announc.">
        <title>Genome sequence and annotation of Acremonium chrysogenum, producer of the beta-lactam antibiotic cephalosporin C.</title>
        <authorList>
            <person name="Terfehr D."/>
            <person name="Dahlmann T.A."/>
            <person name="Specht T."/>
            <person name="Zadra I."/>
            <person name="Kuernsteiner H."/>
            <person name="Kueck U."/>
        </authorList>
    </citation>
    <scope>NUCLEOTIDE SEQUENCE [LARGE SCALE GENOMIC DNA]</scope>
    <source>
        <strain evidence="3">ATCC 11550 / CBS 779.69 / DSM 880 / IAM 14645 / JCM 23072 / IMI 49137</strain>
    </source>
</reference>
<comment type="caution">
    <text evidence="2">The sequence shown here is derived from an EMBL/GenBank/DDBJ whole genome shotgun (WGS) entry which is preliminary data.</text>
</comment>
<proteinExistence type="predicted"/>
<accession>A0A086ST13</accession>
<protein>
    <submittedName>
        <fullName evidence="2">Uncharacterized protein</fullName>
    </submittedName>
</protein>
<name>A0A086ST13_HAPC1</name>
<organism evidence="2 3">
    <name type="scientific">Hapsidospora chrysogenum (strain ATCC 11550 / CBS 779.69 / DSM 880 / IAM 14645 / JCM 23072 / IMI 49137)</name>
    <name type="common">Acremonium chrysogenum</name>
    <dbReference type="NCBI Taxonomy" id="857340"/>
    <lineage>
        <taxon>Eukaryota</taxon>
        <taxon>Fungi</taxon>
        <taxon>Dikarya</taxon>
        <taxon>Ascomycota</taxon>
        <taxon>Pezizomycotina</taxon>
        <taxon>Sordariomycetes</taxon>
        <taxon>Hypocreomycetidae</taxon>
        <taxon>Hypocreales</taxon>
        <taxon>Bionectriaceae</taxon>
        <taxon>Hapsidospora</taxon>
    </lineage>
</organism>